<proteinExistence type="predicted"/>
<feature type="region of interest" description="Disordered" evidence="1">
    <location>
        <begin position="38"/>
        <end position="85"/>
    </location>
</feature>
<evidence type="ECO:0000256" key="1">
    <source>
        <dbReference type="SAM" id="MobiDB-lite"/>
    </source>
</evidence>
<feature type="compositionally biased region" description="Polar residues" evidence="1">
    <location>
        <begin position="58"/>
        <end position="74"/>
    </location>
</feature>
<dbReference type="AlphaFoldDB" id="A0A375BYH3"/>
<gene>
    <name evidence="2" type="ORF">CBM2589_A10149</name>
</gene>
<organism evidence="2">
    <name type="scientific">Cupriavidus taiwanensis</name>
    <dbReference type="NCBI Taxonomy" id="164546"/>
    <lineage>
        <taxon>Bacteria</taxon>
        <taxon>Pseudomonadati</taxon>
        <taxon>Pseudomonadota</taxon>
        <taxon>Betaproteobacteria</taxon>
        <taxon>Burkholderiales</taxon>
        <taxon>Burkholderiaceae</taxon>
        <taxon>Cupriavidus</taxon>
    </lineage>
</organism>
<dbReference type="Proteomes" id="UP000256297">
    <property type="component" value="Chromosome CBM2589_a"/>
</dbReference>
<protein>
    <submittedName>
        <fullName evidence="2">Uncharacterized protein</fullName>
    </submittedName>
</protein>
<evidence type="ECO:0000313" key="2">
    <source>
        <dbReference type="EMBL" id="SOY58502.1"/>
    </source>
</evidence>
<dbReference type="EMBL" id="OFSP01000031">
    <property type="protein sequence ID" value="SOY58502.1"/>
    <property type="molecule type" value="Genomic_DNA"/>
</dbReference>
<sequence>MLRNVTWPDLVAYAGNVEQALLMRDALDTIGRALVLGDAGRRPSGRRDGRRNQRQGSQCAPNRTTQRCSESGSQIAPLLRLRPEE</sequence>
<reference evidence="2" key="1">
    <citation type="submission" date="2018-01" db="EMBL/GenBank/DDBJ databases">
        <authorList>
            <person name="Clerissi C."/>
        </authorList>
    </citation>
    <scope>NUCLEOTIDE SEQUENCE</scope>
    <source>
        <strain evidence="2">Cupriavidus taiwanensis STM 3521</strain>
    </source>
</reference>
<accession>A0A375BYH3</accession>
<comment type="caution">
    <text evidence="2">The sequence shown here is derived from an EMBL/GenBank/DDBJ whole genome shotgun (WGS) entry which is preliminary data.</text>
</comment>
<feature type="compositionally biased region" description="Basic and acidic residues" evidence="1">
    <location>
        <begin position="39"/>
        <end position="51"/>
    </location>
</feature>
<name>A0A375BYH3_9BURK</name>